<dbReference type="InterPro" id="IPR000086">
    <property type="entry name" value="NUDIX_hydrolase_dom"/>
</dbReference>
<sequence>MTYVTWGGARIKLSWTESDALPDLERITSAHGFCFYKGKLLLVNLHSRGWDIPGGHLEAGETPEECFKREAMEEGYVEGVCTMLGHITVDHSENDSWTEDGSYPKIGYQVYFVMDVTKIHPFEGEHESGARLFMEPAKAPDHYKGWMPLHQDILDLAWRKIEKGR</sequence>
<evidence type="ECO:0000313" key="2">
    <source>
        <dbReference type="EMBL" id="KON85051.1"/>
    </source>
</evidence>
<name>A0A0M0G6K5_9BACI</name>
<dbReference type="OrthoDB" id="9804442at2"/>
<feature type="domain" description="Nudix hydrolase" evidence="1">
    <location>
        <begin position="25"/>
        <end position="161"/>
    </location>
</feature>
<dbReference type="Gene3D" id="3.90.79.10">
    <property type="entry name" value="Nucleoside Triphosphate Pyrophosphohydrolase"/>
    <property type="match status" value="1"/>
</dbReference>
<gene>
    <name evidence="2" type="ORF">AF331_13775</name>
</gene>
<reference evidence="3" key="1">
    <citation type="submission" date="2015-07" db="EMBL/GenBank/DDBJ databases">
        <title>Fjat-14235 jcm11544.</title>
        <authorList>
            <person name="Liu B."/>
            <person name="Wang J."/>
            <person name="Zhu Y."/>
            <person name="Liu G."/>
            <person name="Chen Q."/>
            <person name="Chen Z."/>
            <person name="Lan J."/>
            <person name="Che J."/>
            <person name="Ge C."/>
            <person name="Shi H."/>
            <person name="Pan Z."/>
            <person name="Liu X."/>
        </authorList>
    </citation>
    <scope>NUCLEOTIDE SEQUENCE [LARGE SCALE GENOMIC DNA]</scope>
    <source>
        <strain evidence="3">JCM 11544</strain>
    </source>
</reference>
<dbReference type="Proteomes" id="UP000037405">
    <property type="component" value="Unassembled WGS sequence"/>
</dbReference>
<dbReference type="PROSITE" id="PS51462">
    <property type="entry name" value="NUDIX"/>
    <property type="match status" value="1"/>
</dbReference>
<protein>
    <submittedName>
        <fullName evidence="2">NUDIX hydrolase</fullName>
    </submittedName>
</protein>
<proteinExistence type="predicted"/>
<dbReference type="SUPFAM" id="SSF55811">
    <property type="entry name" value="Nudix"/>
    <property type="match status" value="1"/>
</dbReference>
<keyword evidence="2" id="KW-0378">Hydrolase</keyword>
<dbReference type="EMBL" id="LGUE01000004">
    <property type="protein sequence ID" value="KON85051.1"/>
    <property type="molecule type" value="Genomic_DNA"/>
</dbReference>
<evidence type="ECO:0000259" key="1">
    <source>
        <dbReference type="PROSITE" id="PS51462"/>
    </source>
</evidence>
<dbReference type="AlphaFoldDB" id="A0A0M0G6K5"/>
<organism evidence="2 3">
    <name type="scientific">Rossellomorea marisflavi</name>
    <dbReference type="NCBI Taxonomy" id="189381"/>
    <lineage>
        <taxon>Bacteria</taxon>
        <taxon>Bacillati</taxon>
        <taxon>Bacillota</taxon>
        <taxon>Bacilli</taxon>
        <taxon>Bacillales</taxon>
        <taxon>Bacillaceae</taxon>
        <taxon>Rossellomorea</taxon>
    </lineage>
</organism>
<keyword evidence="3" id="KW-1185">Reference proteome</keyword>
<dbReference type="STRING" id="189381.GCA_900166615_01170"/>
<evidence type="ECO:0000313" key="3">
    <source>
        <dbReference type="Proteomes" id="UP000037405"/>
    </source>
</evidence>
<accession>A0A0M0G6K5</accession>
<dbReference type="PATRIC" id="fig|189381.12.peg.2820"/>
<dbReference type="GO" id="GO:0016787">
    <property type="term" value="F:hydrolase activity"/>
    <property type="evidence" value="ECO:0007669"/>
    <property type="project" value="UniProtKB-KW"/>
</dbReference>
<dbReference type="RefSeq" id="WP_053428653.1">
    <property type="nucleotide sequence ID" value="NZ_CP085398.1"/>
</dbReference>
<dbReference type="Pfam" id="PF00293">
    <property type="entry name" value="NUDIX"/>
    <property type="match status" value="1"/>
</dbReference>
<dbReference type="InterPro" id="IPR015797">
    <property type="entry name" value="NUDIX_hydrolase-like_dom_sf"/>
</dbReference>
<comment type="caution">
    <text evidence="2">The sequence shown here is derived from an EMBL/GenBank/DDBJ whole genome shotgun (WGS) entry which is preliminary data.</text>
</comment>